<dbReference type="GO" id="GO:0003677">
    <property type="term" value="F:DNA binding"/>
    <property type="evidence" value="ECO:0007669"/>
    <property type="project" value="UniProtKB-KW"/>
</dbReference>
<feature type="domain" description="Transposase InsH N-terminal" evidence="7">
    <location>
        <begin position="19"/>
        <end position="113"/>
    </location>
</feature>
<organism evidence="8 9">
    <name type="scientific">Candidatus Lambdaproteobacteria bacterium RIFOXYD2_FULL_50_16</name>
    <dbReference type="NCBI Taxonomy" id="1817772"/>
    <lineage>
        <taxon>Bacteria</taxon>
        <taxon>Pseudomonadati</taxon>
        <taxon>Pseudomonadota</taxon>
        <taxon>Candidatus Lambdaproteobacteria</taxon>
    </lineage>
</organism>
<feature type="domain" description="Transposase IS4-like" evidence="6">
    <location>
        <begin position="140"/>
        <end position="325"/>
    </location>
</feature>
<dbReference type="NCBIfam" id="NF033581">
    <property type="entry name" value="transpos_IS5_4"/>
    <property type="match status" value="1"/>
</dbReference>
<evidence type="ECO:0000256" key="4">
    <source>
        <dbReference type="ARBA" id="ARBA00023125"/>
    </source>
</evidence>
<proteinExistence type="inferred from homology"/>
<comment type="caution">
    <text evidence="8">The sequence shown here is derived from an EMBL/GenBank/DDBJ whole genome shotgun (WGS) entry which is preliminary data.</text>
</comment>
<evidence type="ECO:0000256" key="3">
    <source>
        <dbReference type="ARBA" id="ARBA00022578"/>
    </source>
</evidence>
<protein>
    <recommendedName>
        <fullName evidence="10">Transposase</fullName>
    </recommendedName>
</protein>
<dbReference type="InterPro" id="IPR002559">
    <property type="entry name" value="Transposase_11"/>
</dbReference>
<evidence type="ECO:0000256" key="1">
    <source>
        <dbReference type="ARBA" id="ARBA00003544"/>
    </source>
</evidence>
<keyword evidence="4" id="KW-0238">DNA-binding</keyword>
<gene>
    <name evidence="8" type="ORF">A2527_12825</name>
</gene>
<dbReference type="Pfam" id="PF05598">
    <property type="entry name" value="DUF772"/>
    <property type="match status" value="1"/>
</dbReference>
<name>A0A1F6G9P4_9PROT</name>
<reference evidence="8 9" key="1">
    <citation type="journal article" date="2016" name="Nat. Commun.">
        <title>Thousands of microbial genomes shed light on interconnected biogeochemical processes in an aquifer system.</title>
        <authorList>
            <person name="Anantharaman K."/>
            <person name="Brown C.T."/>
            <person name="Hug L.A."/>
            <person name="Sharon I."/>
            <person name="Castelle C.J."/>
            <person name="Probst A.J."/>
            <person name="Thomas B.C."/>
            <person name="Singh A."/>
            <person name="Wilkins M.J."/>
            <person name="Karaoz U."/>
            <person name="Brodie E.L."/>
            <person name="Williams K.H."/>
            <person name="Hubbard S.S."/>
            <person name="Banfield J.F."/>
        </authorList>
    </citation>
    <scope>NUCLEOTIDE SEQUENCE [LARGE SCALE GENOMIC DNA]</scope>
</reference>
<dbReference type="AlphaFoldDB" id="A0A1F6G9P4"/>
<comment type="similarity">
    <text evidence="2">Belongs to the transposase 11 family.</text>
</comment>
<dbReference type="InterPro" id="IPR047959">
    <property type="entry name" value="Transpos_IS5"/>
</dbReference>
<accession>A0A1F6G9P4</accession>
<evidence type="ECO:0000259" key="7">
    <source>
        <dbReference type="Pfam" id="PF05598"/>
    </source>
</evidence>
<evidence type="ECO:0008006" key="10">
    <source>
        <dbReference type="Google" id="ProtNLM"/>
    </source>
</evidence>
<dbReference type="Proteomes" id="UP000178449">
    <property type="component" value="Unassembled WGS sequence"/>
</dbReference>
<evidence type="ECO:0000313" key="8">
    <source>
        <dbReference type="EMBL" id="OGG94827.1"/>
    </source>
</evidence>
<dbReference type="PANTHER" id="PTHR35604:SF2">
    <property type="entry name" value="TRANSPOSASE INSH FOR INSERTION SEQUENCE ELEMENT IS5A-RELATED"/>
    <property type="match status" value="1"/>
</dbReference>
<evidence type="ECO:0000313" key="9">
    <source>
        <dbReference type="Proteomes" id="UP000178449"/>
    </source>
</evidence>
<dbReference type="PANTHER" id="PTHR35604">
    <property type="entry name" value="TRANSPOSASE INSH FOR INSERTION SEQUENCE ELEMENT IS5A-RELATED"/>
    <property type="match status" value="1"/>
</dbReference>
<dbReference type="STRING" id="1817772.A2527_12825"/>
<dbReference type="InterPro" id="IPR008490">
    <property type="entry name" value="Transposase_InsH_N"/>
</dbReference>
<evidence type="ECO:0000256" key="5">
    <source>
        <dbReference type="ARBA" id="ARBA00023172"/>
    </source>
</evidence>
<keyword evidence="3" id="KW-0815">Transposition</keyword>
<dbReference type="GO" id="GO:0006313">
    <property type="term" value="P:DNA transposition"/>
    <property type="evidence" value="ECO:0007669"/>
    <property type="project" value="InterPro"/>
</dbReference>
<dbReference type="EMBL" id="MFNE01000033">
    <property type="protein sequence ID" value="OGG94827.1"/>
    <property type="molecule type" value="Genomic_DNA"/>
</dbReference>
<sequence>MSSKRFHTDPRFADALIPHSPRKSFYDRVDEVIDWRPVEALLQAKLGKEVGSVGPTPFPPLPLFKAVLFARWNQLSERALEEALYHDLRLIRFSGLSITSDKPDHSTLNRFRNALGKDGLYEDLLTLLNGQLEAAGLLVKTGVIVDATLVESSHRPRKAIAVEPQPEQDGEVQHGPDSVVRYSDDPDATWTIKAGKPVYGYKANALVDAKEGFLLGGHVTSAHESDMKQLERSVQGLESGTFVLADKGYASAENRGILKSLGLLDGIMKKAVRGRPLSEQEKSLNRSISKLRYRVEHCFGCLKLHLGFDRTRYLGREKVELEFYLDGFAFNVKRAVGLVS</sequence>
<evidence type="ECO:0000259" key="6">
    <source>
        <dbReference type="Pfam" id="PF01609"/>
    </source>
</evidence>
<dbReference type="GO" id="GO:0004803">
    <property type="term" value="F:transposase activity"/>
    <property type="evidence" value="ECO:0007669"/>
    <property type="project" value="InterPro"/>
</dbReference>
<comment type="function">
    <text evidence="1">Involved in the transposition of the insertion sequence IS5.</text>
</comment>
<dbReference type="Pfam" id="PF01609">
    <property type="entry name" value="DDE_Tnp_1"/>
    <property type="match status" value="1"/>
</dbReference>
<evidence type="ECO:0000256" key="2">
    <source>
        <dbReference type="ARBA" id="ARBA00010075"/>
    </source>
</evidence>
<keyword evidence="5" id="KW-0233">DNA recombination</keyword>